<reference evidence="10 11" key="1">
    <citation type="submission" date="2016-10" db="EMBL/GenBank/DDBJ databases">
        <authorList>
            <person name="de Groot N.N."/>
        </authorList>
    </citation>
    <scope>NUCLEOTIDE SEQUENCE [LARGE SCALE GENOMIC DNA]</scope>
    <source>
        <strain evidence="10 11">KHGC13</strain>
    </source>
</reference>
<keyword evidence="4" id="KW-0677">Repeat</keyword>
<dbReference type="Proteomes" id="UP000198817">
    <property type="component" value="Unassembled WGS sequence"/>
</dbReference>
<dbReference type="SUPFAM" id="SSF142019">
    <property type="entry name" value="Nqo1 FMN-binding domain-like"/>
    <property type="match status" value="1"/>
</dbReference>
<gene>
    <name evidence="10" type="ORF">SAMN05216508_12618</name>
</gene>
<dbReference type="InterPro" id="IPR011538">
    <property type="entry name" value="Nuo51_FMN-bd"/>
</dbReference>
<keyword evidence="11" id="KW-1185">Reference proteome</keyword>
<accession>A0A1I7HXA0</accession>
<dbReference type="GeneID" id="78355201"/>
<feature type="domain" description="NADH-ubiquinone oxidoreductase 51kDa subunit FMN-binding" evidence="8">
    <location>
        <begin position="78"/>
        <end position="226"/>
    </location>
</feature>
<evidence type="ECO:0000256" key="3">
    <source>
        <dbReference type="ARBA" id="ARBA00022723"/>
    </source>
</evidence>
<keyword evidence="7" id="KW-0411">Iron-sulfur</keyword>
<dbReference type="Pfam" id="PF01512">
    <property type="entry name" value="Complex1_51K"/>
    <property type="match status" value="1"/>
</dbReference>
<evidence type="ECO:0000256" key="7">
    <source>
        <dbReference type="ARBA" id="ARBA00023014"/>
    </source>
</evidence>
<dbReference type="Gene3D" id="3.40.50.11540">
    <property type="entry name" value="NADH-ubiquinone oxidoreductase 51kDa subunit"/>
    <property type="match status" value="1"/>
</dbReference>
<dbReference type="InterPro" id="IPR037225">
    <property type="entry name" value="Nuo51_FMN-bd_sf"/>
</dbReference>
<dbReference type="RefSeq" id="WP_090164526.1">
    <property type="nucleotide sequence ID" value="NZ_CACVNK010000020.1"/>
</dbReference>
<sequence>MENIQMLLVKCTPIVKAGDKVKKGTKIAEPAGFTGANLHSSVYGTVEEVKEDRIIIKPDEEQPEEYEMIAEDTPLKMVEEAGVIGMGGAGFPTCHKLDIDLRAEGNADGYVLVNASECEPGLRHNIQQIEEDPSKVLKGAEYAKEITNATQIIIAIKKKNQKAVKVLQEAIKDKDDVKLHLLADIYPMGEERAVVRECLGIELEPDKLPSAAHAIVINSETCSRVAEAIDERKPSFLKNITVRGQLVGGNEAHVFMDVPVGTSVGALIERAGGIDGEYGEIVLGGPFTGRATELDAPITKNSGAILVSIPFPDLHGAKMGVLVCACCAGEEREKEVAEKMNAKVISVARCKQAVEVRPGAPLKCERPGNCPGQVKNNLQFKKDGCEYIIIGNCSDCSNTVMASAPQMGLKVFHLTDHLMRTIGHPLYRHLKVSKEVSQEIDF</sequence>
<dbReference type="GO" id="GO:0046872">
    <property type="term" value="F:metal ion binding"/>
    <property type="evidence" value="ECO:0007669"/>
    <property type="project" value="UniProtKB-KW"/>
</dbReference>
<keyword evidence="2" id="KW-0004">4Fe-4S</keyword>
<keyword evidence="5" id="KW-0249">Electron transport</keyword>
<evidence type="ECO:0000259" key="8">
    <source>
        <dbReference type="Pfam" id="PF01512"/>
    </source>
</evidence>
<evidence type="ECO:0000313" key="10">
    <source>
        <dbReference type="EMBL" id="SFU65352.1"/>
    </source>
</evidence>
<dbReference type="EMBL" id="FPBT01000026">
    <property type="protein sequence ID" value="SFU65352.1"/>
    <property type="molecule type" value="Genomic_DNA"/>
</dbReference>
<evidence type="ECO:0000256" key="1">
    <source>
        <dbReference type="ARBA" id="ARBA00022448"/>
    </source>
</evidence>
<keyword evidence="3" id="KW-0479">Metal-binding</keyword>
<dbReference type="OrthoDB" id="9767754at2"/>
<organism evidence="10 11">
    <name type="scientific">Eubacterium pyruvativorans</name>
    <dbReference type="NCBI Taxonomy" id="155865"/>
    <lineage>
        <taxon>Bacteria</taxon>
        <taxon>Bacillati</taxon>
        <taxon>Bacillota</taxon>
        <taxon>Clostridia</taxon>
        <taxon>Eubacteriales</taxon>
        <taxon>Eubacteriaceae</taxon>
        <taxon>Eubacterium</taxon>
    </lineage>
</organism>
<dbReference type="PANTHER" id="PTHR43034:SF2">
    <property type="entry name" value="ION-TRANSLOCATING OXIDOREDUCTASE COMPLEX SUBUNIT C"/>
    <property type="match status" value="1"/>
</dbReference>
<dbReference type="PANTHER" id="PTHR43034">
    <property type="entry name" value="ION-TRANSLOCATING OXIDOREDUCTASE COMPLEX SUBUNIT C"/>
    <property type="match status" value="1"/>
</dbReference>
<dbReference type="GO" id="GO:0009055">
    <property type="term" value="F:electron transfer activity"/>
    <property type="evidence" value="ECO:0007669"/>
    <property type="project" value="InterPro"/>
</dbReference>
<dbReference type="InterPro" id="IPR026902">
    <property type="entry name" value="RnfC_N"/>
</dbReference>
<feature type="domain" description="RnfC Barrel sandwich hybrid" evidence="9">
    <location>
        <begin position="10"/>
        <end position="53"/>
    </location>
</feature>
<proteinExistence type="predicted"/>
<evidence type="ECO:0000259" key="9">
    <source>
        <dbReference type="Pfam" id="PF13375"/>
    </source>
</evidence>
<keyword evidence="1" id="KW-0813">Transport</keyword>
<name>A0A1I7HXA0_9FIRM</name>
<dbReference type="InterPro" id="IPR031001">
    <property type="entry name" value="PR_assoc_PrdC"/>
</dbReference>
<keyword evidence="6" id="KW-0408">Iron</keyword>
<evidence type="ECO:0000313" key="11">
    <source>
        <dbReference type="Proteomes" id="UP000198817"/>
    </source>
</evidence>
<dbReference type="STRING" id="155865.SAMN05216515_12917"/>
<dbReference type="GO" id="GO:0051539">
    <property type="term" value="F:4 iron, 4 sulfur cluster binding"/>
    <property type="evidence" value="ECO:0007669"/>
    <property type="project" value="UniProtKB-KW"/>
</dbReference>
<dbReference type="GO" id="GO:0016020">
    <property type="term" value="C:membrane"/>
    <property type="evidence" value="ECO:0007669"/>
    <property type="project" value="InterPro"/>
</dbReference>
<evidence type="ECO:0000256" key="4">
    <source>
        <dbReference type="ARBA" id="ARBA00022737"/>
    </source>
</evidence>
<dbReference type="AlphaFoldDB" id="A0A1I7HXA0"/>
<evidence type="ECO:0000256" key="6">
    <source>
        <dbReference type="ARBA" id="ARBA00023004"/>
    </source>
</evidence>
<dbReference type="NCBIfam" id="TIGR04481">
    <property type="entry name" value="PR_assoc_PrdC"/>
    <property type="match status" value="1"/>
</dbReference>
<evidence type="ECO:0000256" key="5">
    <source>
        <dbReference type="ARBA" id="ARBA00022982"/>
    </source>
</evidence>
<dbReference type="Pfam" id="PF13375">
    <property type="entry name" value="RnfC_N"/>
    <property type="match status" value="1"/>
</dbReference>
<protein>
    <submittedName>
        <fullName evidence="10">Proline reductase-associated electron transfer protein PrdC</fullName>
    </submittedName>
</protein>
<dbReference type="InterPro" id="IPR010208">
    <property type="entry name" value="Ion_transpt_RnfC/RsxC"/>
</dbReference>
<evidence type="ECO:0000256" key="2">
    <source>
        <dbReference type="ARBA" id="ARBA00022485"/>
    </source>
</evidence>